<reference evidence="1" key="1">
    <citation type="submission" date="2022-03" db="EMBL/GenBank/DDBJ databases">
        <authorList>
            <person name="Brunel B."/>
        </authorList>
    </citation>
    <scope>NUCLEOTIDE SEQUENCE</scope>
    <source>
        <strain evidence="1">STM4922sample</strain>
    </source>
</reference>
<comment type="caution">
    <text evidence="1">The sequence shown here is derived from an EMBL/GenBank/DDBJ whole genome shotgun (WGS) entry which is preliminary data.</text>
</comment>
<evidence type="ECO:0000313" key="2">
    <source>
        <dbReference type="Proteomes" id="UP001152604"/>
    </source>
</evidence>
<keyword evidence="2" id="KW-1185">Reference proteome</keyword>
<gene>
    <name evidence="1" type="ORF">MES4922_110167</name>
</gene>
<sequence length="69" mass="7716">MRRFRSRLARGCGKRREAKHCVAHSACHLLVPRPSLNLAQANLIARFHDLCLPQGISYSSGSSKDVQRS</sequence>
<organism evidence="1 2">
    <name type="scientific">Mesorhizobium ventifaucium</name>
    <dbReference type="NCBI Taxonomy" id="666020"/>
    <lineage>
        <taxon>Bacteria</taxon>
        <taxon>Pseudomonadati</taxon>
        <taxon>Pseudomonadota</taxon>
        <taxon>Alphaproteobacteria</taxon>
        <taxon>Hyphomicrobiales</taxon>
        <taxon>Phyllobacteriaceae</taxon>
        <taxon>Mesorhizobium</taxon>
    </lineage>
</organism>
<evidence type="ECO:0000313" key="1">
    <source>
        <dbReference type="EMBL" id="CAH2394723.1"/>
    </source>
</evidence>
<proteinExistence type="predicted"/>
<protein>
    <submittedName>
        <fullName evidence="1">Uncharacterized protein</fullName>
    </submittedName>
</protein>
<dbReference type="Proteomes" id="UP001152604">
    <property type="component" value="Unassembled WGS sequence"/>
</dbReference>
<dbReference type="EMBL" id="CAKXZS010000003">
    <property type="protein sequence ID" value="CAH2394723.1"/>
    <property type="molecule type" value="Genomic_DNA"/>
</dbReference>
<name>A0ABN8JC83_9HYPH</name>
<accession>A0ABN8JC83</accession>